<accession>A0A1M5BLI3</accession>
<keyword evidence="8" id="KW-1185">Reference proteome</keyword>
<keyword evidence="2 6" id="KW-0812">Transmembrane</keyword>
<evidence type="ECO:0000313" key="7">
    <source>
        <dbReference type="EMBL" id="SHF43414.1"/>
    </source>
</evidence>
<dbReference type="InterPro" id="IPR001733">
    <property type="entry name" value="Peptidase_S26B"/>
</dbReference>
<sequence length="211" mass="23452">MKNKRKNPSLSSVVGIIMCIIFIPVIIINLILIVSSYTNPEEIPGVFGVKPAVVLSGSMEPTIQAGDLIFIRETDPNKLQKDDVICYLSSGKAITHRIADITTGEDGRLQFITRGDANNAEDQLPVTADQVQGIWKGGRIGGLGNFILFMQSTTGMILFIVCPLLLFFLWDIWHRRRLDKAENARTKELEAELNALRAGKETEKEKPDIET</sequence>
<dbReference type="GO" id="GO:0016020">
    <property type="term" value="C:membrane"/>
    <property type="evidence" value="ECO:0007669"/>
    <property type="project" value="UniProtKB-SubCell"/>
</dbReference>
<dbReference type="AlphaFoldDB" id="A0A1M5BLI3"/>
<dbReference type="PANTHER" id="PTHR10806">
    <property type="entry name" value="SIGNAL PEPTIDASE COMPLEX CATALYTIC SUBUNIT SEC11"/>
    <property type="match status" value="1"/>
</dbReference>
<keyword evidence="4 6" id="KW-0472">Membrane</keyword>
<reference evidence="7 8" key="1">
    <citation type="submission" date="2016-11" db="EMBL/GenBank/DDBJ databases">
        <authorList>
            <person name="Jaros S."/>
            <person name="Januszkiewicz K."/>
            <person name="Wedrychowicz H."/>
        </authorList>
    </citation>
    <scope>NUCLEOTIDE SEQUENCE [LARGE SCALE GENOMIC DNA]</scope>
    <source>
        <strain evidence="7 8">DSM 17459</strain>
    </source>
</reference>
<dbReference type="InterPro" id="IPR036286">
    <property type="entry name" value="LexA/Signal_pep-like_sf"/>
</dbReference>
<organism evidence="7 8">
    <name type="scientific">Lactonifactor longoviformis DSM 17459</name>
    <dbReference type="NCBI Taxonomy" id="1122155"/>
    <lineage>
        <taxon>Bacteria</taxon>
        <taxon>Bacillati</taxon>
        <taxon>Bacillota</taxon>
        <taxon>Clostridia</taxon>
        <taxon>Eubacteriales</taxon>
        <taxon>Clostridiaceae</taxon>
        <taxon>Lactonifactor</taxon>
    </lineage>
</organism>
<name>A0A1M5BLI3_9CLOT</name>
<evidence type="ECO:0000256" key="6">
    <source>
        <dbReference type="SAM" id="Phobius"/>
    </source>
</evidence>
<protein>
    <recommendedName>
        <fullName evidence="5">Signal peptidase I</fullName>
        <ecNumber evidence="5">3.4.21.89</ecNumber>
    </recommendedName>
</protein>
<evidence type="ECO:0000256" key="3">
    <source>
        <dbReference type="ARBA" id="ARBA00022989"/>
    </source>
</evidence>
<dbReference type="GO" id="GO:0006465">
    <property type="term" value="P:signal peptide processing"/>
    <property type="evidence" value="ECO:0007669"/>
    <property type="project" value="UniProtKB-UniRule"/>
</dbReference>
<comment type="subcellular location">
    <subcellularLocation>
        <location evidence="1">Membrane</location>
    </subcellularLocation>
</comment>
<feature type="transmembrane region" description="Helical" evidence="6">
    <location>
        <begin position="12"/>
        <end position="34"/>
    </location>
</feature>
<keyword evidence="3 6" id="KW-1133">Transmembrane helix</keyword>
<feature type="transmembrane region" description="Helical" evidence="6">
    <location>
        <begin position="146"/>
        <end position="170"/>
    </location>
</feature>
<dbReference type="InterPro" id="IPR019533">
    <property type="entry name" value="Peptidase_S26"/>
</dbReference>
<evidence type="ECO:0000256" key="4">
    <source>
        <dbReference type="ARBA" id="ARBA00023136"/>
    </source>
</evidence>
<dbReference type="GO" id="GO:0009003">
    <property type="term" value="F:signal peptidase activity"/>
    <property type="evidence" value="ECO:0007669"/>
    <property type="project" value="UniProtKB-EC"/>
</dbReference>
<evidence type="ECO:0000256" key="5">
    <source>
        <dbReference type="NCBIfam" id="TIGR02228"/>
    </source>
</evidence>
<proteinExistence type="predicted"/>
<dbReference type="PRINTS" id="PR00728">
    <property type="entry name" value="SIGNALPTASE"/>
</dbReference>
<dbReference type="STRING" id="1122155.SAMN02745158_03712"/>
<evidence type="ECO:0000313" key="8">
    <source>
        <dbReference type="Proteomes" id="UP000184245"/>
    </source>
</evidence>
<dbReference type="EC" id="3.4.21.89" evidence="5"/>
<evidence type="ECO:0000256" key="2">
    <source>
        <dbReference type="ARBA" id="ARBA00022692"/>
    </source>
</evidence>
<gene>
    <name evidence="7" type="ORF">SAMN02745158_03712</name>
</gene>
<dbReference type="GO" id="GO:0004252">
    <property type="term" value="F:serine-type endopeptidase activity"/>
    <property type="evidence" value="ECO:0007669"/>
    <property type="project" value="UniProtKB-UniRule"/>
</dbReference>
<evidence type="ECO:0000256" key="1">
    <source>
        <dbReference type="ARBA" id="ARBA00004370"/>
    </source>
</evidence>
<dbReference type="NCBIfam" id="TIGR02228">
    <property type="entry name" value="sigpep_I_arch"/>
    <property type="match status" value="1"/>
</dbReference>
<dbReference type="EMBL" id="FQVI01000028">
    <property type="protein sequence ID" value="SHF43414.1"/>
    <property type="molecule type" value="Genomic_DNA"/>
</dbReference>
<dbReference type="SUPFAM" id="SSF51306">
    <property type="entry name" value="LexA/Signal peptidase"/>
    <property type="match status" value="1"/>
</dbReference>
<dbReference type="RefSeq" id="WP_341443518.1">
    <property type="nucleotide sequence ID" value="NZ_FQVI01000028.1"/>
</dbReference>
<dbReference type="CDD" id="cd06530">
    <property type="entry name" value="S26_SPase_I"/>
    <property type="match status" value="1"/>
</dbReference>
<dbReference type="Proteomes" id="UP000184245">
    <property type="component" value="Unassembled WGS sequence"/>
</dbReference>
<dbReference type="PANTHER" id="PTHR10806:SF6">
    <property type="entry name" value="SIGNAL PEPTIDASE COMPLEX CATALYTIC SUBUNIT SEC11"/>
    <property type="match status" value="1"/>
</dbReference>